<dbReference type="Proteomes" id="UP001187471">
    <property type="component" value="Unassembled WGS sequence"/>
</dbReference>
<accession>A0AA88QBX3</accession>
<dbReference type="AlphaFoldDB" id="A0AA88QBX3"/>
<dbReference type="PANTHER" id="PTHR48237:SF1">
    <property type="entry name" value="SPC97_SPC98 FAMILY OF SPINDLE POLE BODY (SBP) COMPONENT"/>
    <property type="match status" value="1"/>
</dbReference>
<organism evidence="1 2">
    <name type="scientific">Escallonia rubra</name>
    <dbReference type="NCBI Taxonomy" id="112253"/>
    <lineage>
        <taxon>Eukaryota</taxon>
        <taxon>Viridiplantae</taxon>
        <taxon>Streptophyta</taxon>
        <taxon>Embryophyta</taxon>
        <taxon>Tracheophyta</taxon>
        <taxon>Spermatophyta</taxon>
        <taxon>Magnoliopsida</taxon>
        <taxon>eudicotyledons</taxon>
        <taxon>Gunneridae</taxon>
        <taxon>Pentapetalae</taxon>
        <taxon>asterids</taxon>
        <taxon>campanulids</taxon>
        <taxon>Escalloniales</taxon>
        <taxon>Escalloniaceae</taxon>
        <taxon>Escallonia</taxon>
    </lineage>
</organism>
<gene>
    <name evidence="1" type="ORF">RJ640_026823</name>
</gene>
<reference evidence="1" key="1">
    <citation type="submission" date="2022-12" db="EMBL/GenBank/DDBJ databases">
        <title>Draft genome assemblies for two species of Escallonia (Escalloniales).</title>
        <authorList>
            <person name="Chanderbali A."/>
            <person name="Dervinis C."/>
            <person name="Anghel I."/>
            <person name="Soltis D."/>
            <person name="Soltis P."/>
            <person name="Zapata F."/>
        </authorList>
    </citation>
    <scope>NUCLEOTIDE SEQUENCE</scope>
    <source>
        <strain evidence="1">UCBG92.1500</strain>
        <tissue evidence="1">Leaf</tissue>
    </source>
</reference>
<sequence length="224" mass="24762">MNAVLGHCSSLEKLSVKRLRGSNDGGAAAELISPGASVPARRHPLRQDTALVGFNGFLDLLHHLQFGSGVLGSIMYCDAPVLTMGGLNVFSFESTQVSCMGEENSMKHIRIEDVRWLCSLSESELDLLISLKQMVLQRAKAIGHESLAKKFDLKMLRALGFILLEHLRVRLKDSSSISGLGESFPSLDGCSLLKHELDDSYDTTSIEVLRTFFVTERRKRKRVS</sequence>
<keyword evidence="2" id="KW-1185">Reference proteome</keyword>
<comment type="caution">
    <text evidence="1">The sequence shown here is derived from an EMBL/GenBank/DDBJ whole genome shotgun (WGS) entry which is preliminary data.</text>
</comment>
<dbReference type="EMBL" id="JAVXUO010003148">
    <property type="protein sequence ID" value="KAK2966172.1"/>
    <property type="molecule type" value="Genomic_DNA"/>
</dbReference>
<protein>
    <submittedName>
        <fullName evidence="1">Uncharacterized protein</fullName>
    </submittedName>
</protein>
<proteinExistence type="predicted"/>
<name>A0AA88QBX3_9ASTE</name>
<dbReference type="PANTHER" id="PTHR48237">
    <property type="entry name" value="GAMMA-TUBULIN COMPLEX COMPONENT"/>
    <property type="match status" value="1"/>
</dbReference>
<evidence type="ECO:0000313" key="1">
    <source>
        <dbReference type="EMBL" id="KAK2966172.1"/>
    </source>
</evidence>
<evidence type="ECO:0000313" key="2">
    <source>
        <dbReference type="Proteomes" id="UP001187471"/>
    </source>
</evidence>